<comment type="subcellular location">
    <subcellularLocation>
        <location evidence="1">Cytoplasm</location>
    </subcellularLocation>
</comment>
<dbReference type="InterPro" id="IPR027417">
    <property type="entry name" value="P-loop_NTPase"/>
</dbReference>
<dbReference type="NCBIfam" id="TIGR00150">
    <property type="entry name" value="T6A_YjeE"/>
    <property type="match status" value="1"/>
</dbReference>
<keyword evidence="7" id="KW-0547">Nucleotide-binding</keyword>
<evidence type="ECO:0000313" key="11">
    <source>
        <dbReference type="EMBL" id="SFK44459.1"/>
    </source>
</evidence>
<proteinExistence type="inferred from homology"/>
<dbReference type="RefSeq" id="WP_092379026.1">
    <property type="nucleotide sequence ID" value="NZ_FORX01000025.1"/>
</dbReference>
<dbReference type="InterPro" id="IPR003442">
    <property type="entry name" value="T6A_TsaE"/>
</dbReference>
<evidence type="ECO:0000256" key="7">
    <source>
        <dbReference type="ARBA" id="ARBA00022741"/>
    </source>
</evidence>
<evidence type="ECO:0000256" key="4">
    <source>
        <dbReference type="ARBA" id="ARBA00022490"/>
    </source>
</evidence>
<dbReference type="AlphaFoldDB" id="A0A1I3ZLP8"/>
<keyword evidence="6" id="KW-0479">Metal-binding</keyword>
<dbReference type="Pfam" id="PF02367">
    <property type="entry name" value="TsaE"/>
    <property type="match status" value="1"/>
</dbReference>
<evidence type="ECO:0000256" key="6">
    <source>
        <dbReference type="ARBA" id="ARBA00022723"/>
    </source>
</evidence>
<dbReference type="PANTHER" id="PTHR33540:SF2">
    <property type="entry name" value="TRNA THREONYLCARBAMOYLADENOSINE BIOSYNTHESIS PROTEIN TSAE"/>
    <property type="match status" value="1"/>
</dbReference>
<dbReference type="SUPFAM" id="SSF52540">
    <property type="entry name" value="P-loop containing nucleoside triphosphate hydrolases"/>
    <property type="match status" value="1"/>
</dbReference>
<dbReference type="Proteomes" id="UP000198635">
    <property type="component" value="Unassembled WGS sequence"/>
</dbReference>
<evidence type="ECO:0000313" key="12">
    <source>
        <dbReference type="Proteomes" id="UP000198635"/>
    </source>
</evidence>
<organism evidence="11 12">
    <name type="scientific">Desulfomicrobium apsheronum</name>
    <dbReference type="NCBI Taxonomy" id="52560"/>
    <lineage>
        <taxon>Bacteria</taxon>
        <taxon>Pseudomonadati</taxon>
        <taxon>Thermodesulfobacteriota</taxon>
        <taxon>Desulfovibrionia</taxon>
        <taxon>Desulfovibrionales</taxon>
        <taxon>Desulfomicrobiaceae</taxon>
        <taxon>Desulfomicrobium</taxon>
    </lineage>
</organism>
<protein>
    <recommendedName>
        <fullName evidence="3">tRNA threonylcarbamoyladenosine biosynthesis protein TsaE</fullName>
    </recommendedName>
    <alternativeName>
        <fullName evidence="10">t(6)A37 threonylcarbamoyladenosine biosynthesis protein TsaE</fullName>
    </alternativeName>
</protein>
<reference evidence="12" key="1">
    <citation type="submission" date="2016-10" db="EMBL/GenBank/DDBJ databases">
        <authorList>
            <person name="Varghese N."/>
            <person name="Submissions S."/>
        </authorList>
    </citation>
    <scope>NUCLEOTIDE SEQUENCE [LARGE SCALE GENOMIC DNA]</scope>
    <source>
        <strain evidence="12">DSM 5918</strain>
    </source>
</reference>
<dbReference type="PANTHER" id="PTHR33540">
    <property type="entry name" value="TRNA THREONYLCARBAMOYLADENOSINE BIOSYNTHESIS PROTEIN TSAE"/>
    <property type="match status" value="1"/>
</dbReference>
<keyword evidence="5" id="KW-0819">tRNA processing</keyword>
<comment type="similarity">
    <text evidence="2">Belongs to the TsaE family.</text>
</comment>
<evidence type="ECO:0000256" key="8">
    <source>
        <dbReference type="ARBA" id="ARBA00022840"/>
    </source>
</evidence>
<accession>A0A1I3ZLP8</accession>
<evidence type="ECO:0000256" key="2">
    <source>
        <dbReference type="ARBA" id="ARBA00007599"/>
    </source>
</evidence>
<evidence type="ECO:0000256" key="10">
    <source>
        <dbReference type="ARBA" id="ARBA00032441"/>
    </source>
</evidence>
<evidence type="ECO:0000256" key="1">
    <source>
        <dbReference type="ARBA" id="ARBA00004496"/>
    </source>
</evidence>
<name>A0A1I3ZLP8_9BACT</name>
<keyword evidence="8" id="KW-0067">ATP-binding</keyword>
<keyword evidence="9" id="KW-0460">Magnesium</keyword>
<gene>
    <name evidence="11" type="ORF">SAMN04488082_12519</name>
</gene>
<keyword evidence="12" id="KW-1185">Reference proteome</keyword>
<evidence type="ECO:0000256" key="3">
    <source>
        <dbReference type="ARBA" id="ARBA00019010"/>
    </source>
</evidence>
<dbReference type="OrthoDB" id="9815896at2"/>
<dbReference type="GO" id="GO:0005737">
    <property type="term" value="C:cytoplasm"/>
    <property type="evidence" value="ECO:0007669"/>
    <property type="project" value="UniProtKB-SubCell"/>
</dbReference>
<sequence length="158" mass="17271">MILVLTSLEATTALAQAFAECIADSPALPPVLLHGQLGAGKTTFIRELVQALPGSENAEVSSPSFNILNLYPTTPPVGHFDLYRTEGRDFDPDLEETLFAPDHFCLLEWAEYLPADCMPDSHINMSWTAEEETRTVEITAHGPEAQALLECLEQATSI</sequence>
<evidence type="ECO:0000256" key="9">
    <source>
        <dbReference type="ARBA" id="ARBA00022842"/>
    </source>
</evidence>
<dbReference type="GO" id="GO:0002949">
    <property type="term" value="P:tRNA threonylcarbamoyladenosine modification"/>
    <property type="evidence" value="ECO:0007669"/>
    <property type="project" value="InterPro"/>
</dbReference>
<dbReference type="Gene3D" id="3.40.50.300">
    <property type="entry name" value="P-loop containing nucleotide triphosphate hydrolases"/>
    <property type="match status" value="1"/>
</dbReference>
<dbReference type="GO" id="GO:0046872">
    <property type="term" value="F:metal ion binding"/>
    <property type="evidence" value="ECO:0007669"/>
    <property type="project" value="UniProtKB-KW"/>
</dbReference>
<dbReference type="GO" id="GO:0005524">
    <property type="term" value="F:ATP binding"/>
    <property type="evidence" value="ECO:0007669"/>
    <property type="project" value="UniProtKB-KW"/>
</dbReference>
<keyword evidence="4" id="KW-0963">Cytoplasm</keyword>
<dbReference type="EMBL" id="FORX01000025">
    <property type="protein sequence ID" value="SFK44459.1"/>
    <property type="molecule type" value="Genomic_DNA"/>
</dbReference>
<evidence type="ECO:0000256" key="5">
    <source>
        <dbReference type="ARBA" id="ARBA00022694"/>
    </source>
</evidence>
<dbReference type="STRING" id="52560.SAMN04488082_12519"/>